<evidence type="ECO:0000313" key="2">
    <source>
        <dbReference type="Proteomes" id="UP000250235"/>
    </source>
</evidence>
<reference evidence="1 2" key="1">
    <citation type="journal article" date="2015" name="Proc. Natl. Acad. Sci. U.S.A.">
        <title>The resurrection genome of Boea hygrometrica: A blueprint for survival of dehydration.</title>
        <authorList>
            <person name="Xiao L."/>
            <person name="Yang G."/>
            <person name="Zhang L."/>
            <person name="Yang X."/>
            <person name="Zhao S."/>
            <person name="Ji Z."/>
            <person name="Zhou Q."/>
            <person name="Hu M."/>
            <person name="Wang Y."/>
            <person name="Chen M."/>
            <person name="Xu Y."/>
            <person name="Jin H."/>
            <person name="Xiao X."/>
            <person name="Hu G."/>
            <person name="Bao F."/>
            <person name="Hu Y."/>
            <person name="Wan P."/>
            <person name="Li L."/>
            <person name="Deng X."/>
            <person name="Kuang T."/>
            <person name="Xiang C."/>
            <person name="Zhu J.K."/>
            <person name="Oliver M.J."/>
            <person name="He Y."/>
        </authorList>
    </citation>
    <scope>NUCLEOTIDE SEQUENCE [LARGE SCALE GENOMIC DNA]</scope>
    <source>
        <strain evidence="2">cv. XS01</strain>
    </source>
</reference>
<sequence>MMRRRFVVATGSPAASEFRRFCSLLIVEVEYDGDVMMSGDFPVTDVIKSVEANDVVLS</sequence>
<gene>
    <name evidence="1" type="ORF">F511_14115</name>
</gene>
<protein>
    <submittedName>
        <fullName evidence="1">Uncharacterized protein</fullName>
    </submittedName>
</protein>
<keyword evidence="2" id="KW-1185">Reference proteome</keyword>
<dbReference type="AlphaFoldDB" id="A0A2Z7B3Q0"/>
<evidence type="ECO:0000313" key="1">
    <source>
        <dbReference type="EMBL" id="KZV28493.1"/>
    </source>
</evidence>
<organism evidence="1 2">
    <name type="scientific">Dorcoceras hygrometricum</name>
    <dbReference type="NCBI Taxonomy" id="472368"/>
    <lineage>
        <taxon>Eukaryota</taxon>
        <taxon>Viridiplantae</taxon>
        <taxon>Streptophyta</taxon>
        <taxon>Embryophyta</taxon>
        <taxon>Tracheophyta</taxon>
        <taxon>Spermatophyta</taxon>
        <taxon>Magnoliopsida</taxon>
        <taxon>eudicotyledons</taxon>
        <taxon>Gunneridae</taxon>
        <taxon>Pentapetalae</taxon>
        <taxon>asterids</taxon>
        <taxon>lamiids</taxon>
        <taxon>Lamiales</taxon>
        <taxon>Gesneriaceae</taxon>
        <taxon>Didymocarpoideae</taxon>
        <taxon>Trichosporeae</taxon>
        <taxon>Loxocarpinae</taxon>
        <taxon>Dorcoceras</taxon>
    </lineage>
</organism>
<accession>A0A2Z7B3Q0</accession>
<dbReference type="EMBL" id="KV010126">
    <property type="protein sequence ID" value="KZV28493.1"/>
    <property type="molecule type" value="Genomic_DNA"/>
</dbReference>
<dbReference type="Proteomes" id="UP000250235">
    <property type="component" value="Unassembled WGS sequence"/>
</dbReference>
<proteinExistence type="predicted"/>
<name>A0A2Z7B3Q0_9LAMI</name>